<dbReference type="SMART" id="SM00320">
    <property type="entry name" value="WD40"/>
    <property type="match status" value="5"/>
</dbReference>
<protein>
    <recommendedName>
        <fullName evidence="4">Anaphase-promoting complex subunit 4 WD40 domain-containing protein</fullName>
    </recommendedName>
</protein>
<dbReference type="InterPro" id="IPR036322">
    <property type="entry name" value="WD40_repeat_dom_sf"/>
</dbReference>
<dbReference type="InterPro" id="IPR051150">
    <property type="entry name" value="SWT21/TCAB1_mRNA_Telomere"/>
</dbReference>
<sequence length="440" mass="47681">MAARQITARLAGFGVPYTVDTHEDYVQRDAAFSRDGACLVTNSADKRLRVFSLSHDDLAEGNPHALEPQTTIDSPEQINAYALWPQWESSAGNTTYLLHSVLHQPMRLVNAVDGSVLARYPLYDAYQEEYRNVMSLAFLNNGAQFIAGARHRLALFDITRYNDAPIVEHVTAPPRRPRGMYKDARHIRGEFLALAVSPFSDLYAAGTETRKIALYDPAGRGECAALFSLQTSSPGTGVTSLAWSPCGRYLYAAERNSDAITVYDIRVAGCRLAVLRGRRAFTNQRLGFSVLPHDEAGQDHSIIAGGADGVVRVWNNPTSGEGVLDPSAEWRAHDGAVASTLVNPVAPSYIATSTGERHFPSYDSDSNSSDPDSGSSDSDSDGTDSENSDAHSAHNDADANNDVDADSIDVEANSNNSHTSASKQSSTPPAPDHWLKVWNI</sequence>
<dbReference type="OrthoDB" id="239865at2759"/>
<gene>
    <name evidence="2" type="ORF">K452DRAFT_264458</name>
</gene>
<dbReference type="AlphaFoldDB" id="A0A6A6BRJ4"/>
<evidence type="ECO:0008006" key="4">
    <source>
        <dbReference type="Google" id="ProtNLM"/>
    </source>
</evidence>
<dbReference type="GeneID" id="54296189"/>
<dbReference type="Proteomes" id="UP000799438">
    <property type="component" value="Unassembled WGS sequence"/>
</dbReference>
<evidence type="ECO:0000256" key="1">
    <source>
        <dbReference type="SAM" id="MobiDB-lite"/>
    </source>
</evidence>
<feature type="compositionally biased region" description="Acidic residues" evidence="1">
    <location>
        <begin position="378"/>
        <end position="387"/>
    </location>
</feature>
<keyword evidence="3" id="KW-1185">Reference proteome</keyword>
<feature type="compositionally biased region" description="Acidic residues" evidence="1">
    <location>
        <begin position="399"/>
        <end position="409"/>
    </location>
</feature>
<proteinExistence type="predicted"/>
<organism evidence="2 3">
    <name type="scientific">Aplosporella prunicola CBS 121167</name>
    <dbReference type="NCBI Taxonomy" id="1176127"/>
    <lineage>
        <taxon>Eukaryota</taxon>
        <taxon>Fungi</taxon>
        <taxon>Dikarya</taxon>
        <taxon>Ascomycota</taxon>
        <taxon>Pezizomycotina</taxon>
        <taxon>Dothideomycetes</taxon>
        <taxon>Dothideomycetes incertae sedis</taxon>
        <taxon>Botryosphaeriales</taxon>
        <taxon>Aplosporellaceae</taxon>
        <taxon>Aplosporella</taxon>
    </lineage>
</organism>
<dbReference type="PANTHER" id="PTHR13211">
    <property type="entry name" value="TELOMERASE CAJAL BODY PROTEIN 1"/>
    <property type="match status" value="1"/>
</dbReference>
<dbReference type="Pfam" id="PF00400">
    <property type="entry name" value="WD40"/>
    <property type="match status" value="2"/>
</dbReference>
<evidence type="ECO:0000313" key="3">
    <source>
        <dbReference type="Proteomes" id="UP000799438"/>
    </source>
</evidence>
<evidence type="ECO:0000313" key="2">
    <source>
        <dbReference type="EMBL" id="KAF2145437.1"/>
    </source>
</evidence>
<reference evidence="2" key="1">
    <citation type="journal article" date="2020" name="Stud. Mycol.">
        <title>101 Dothideomycetes genomes: a test case for predicting lifestyles and emergence of pathogens.</title>
        <authorList>
            <person name="Haridas S."/>
            <person name="Albert R."/>
            <person name="Binder M."/>
            <person name="Bloem J."/>
            <person name="Labutti K."/>
            <person name="Salamov A."/>
            <person name="Andreopoulos B."/>
            <person name="Baker S."/>
            <person name="Barry K."/>
            <person name="Bills G."/>
            <person name="Bluhm B."/>
            <person name="Cannon C."/>
            <person name="Castanera R."/>
            <person name="Culley D."/>
            <person name="Daum C."/>
            <person name="Ezra D."/>
            <person name="Gonzalez J."/>
            <person name="Henrissat B."/>
            <person name="Kuo A."/>
            <person name="Liang C."/>
            <person name="Lipzen A."/>
            <person name="Lutzoni F."/>
            <person name="Magnuson J."/>
            <person name="Mondo S."/>
            <person name="Nolan M."/>
            <person name="Ohm R."/>
            <person name="Pangilinan J."/>
            <person name="Park H.-J."/>
            <person name="Ramirez L."/>
            <person name="Alfaro M."/>
            <person name="Sun H."/>
            <person name="Tritt A."/>
            <person name="Yoshinaga Y."/>
            <person name="Zwiers L.-H."/>
            <person name="Turgeon B."/>
            <person name="Goodwin S."/>
            <person name="Spatafora J."/>
            <person name="Crous P."/>
            <person name="Grigoriev I."/>
        </authorList>
    </citation>
    <scope>NUCLEOTIDE SEQUENCE</scope>
    <source>
        <strain evidence="2">CBS 121167</strain>
    </source>
</reference>
<feature type="compositionally biased region" description="Low complexity" evidence="1">
    <location>
        <begin position="361"/>
        <end position="377"/>
    </location>
</feature>
<dbReference type="PANTHER" id="PTHR13211:SF0">
    <property type="entry name" value="TELOMERASE CAJAL BODY PROTEIN 1"/>
    <property type="match status" value="1"/>
</dbReference>
<dbReference type="InterPro" id="IPR001680">
    <property type="entry name" value="WD40_rpt"/>
</dbReference>
<accession>A0A6A6BRJ4</accession>
<feature type="compositionally biased region" description="Basic and acidic residues" evidence="1">
    <location>
        <begin position="388"/>
        <end position="397"/>
    </location>
</feature>
<feature type="compositionally biased region" description="Polar residues" evidence="1">
    <location>
        <begin position="412"/>
        <end position="427"/>
    </location>
</feature>
<name>A0A6A6BRJ4_9PEZI</name>
<dbReference type="Gene3D" id="2.130.10.10">
    <property type="entry name" value="YVTN repeat-like/Quinoprotein amine dehydrogenase"/>
    <property type="match status" value="1"/>
</dbReference>
<dbReference type="EMBL" id="ML995477">
    <property type="protein sequence ID" value="KAF2145437.1"/>
    <property type="molecule type" value="Genomic_DNA"/>
</dbReference>
<dbReference type="SUPFAM" id="SSF50978">
    <property type="entry name" value="WD40 repeat-like"/>
    <property type="match status" value="1"/>
</dbReference>
<dbReference type="InterPro" id="IPR015943">
    <property type="entry name" value="WD40/YVTN_repeat-like_dom_sf"/>
</dbReference>
<dbReference type="RefSeq" id="XP_033401149.1">
    <property type="nucleotide sequence ID" value="XM_033538693.1"/>
</dbReference>
<feature type="region of interest" description="Disordered" evidence="1">
    <location>
        <begin position="355"/>
        <end position="440"/>
    </location>
</feature>